<proteinExistence type="predicted"/>
<dbReference type="CDD" id="cd09830">
    <property type="entry name" value="PET_LIMPETin_LIM-9"/>
    <property type="match status" value="1"/>
</dbReference>
<name>A0A1B0CDZ1_LUTLO</name>
<accession>A0A1B0CDZ1</accession>
<evidence type="ECO:0000259" key="6">
    <source>
        <dbReference type="PROSITE" id="PS50023"/>
    </source>
</evidence>
<keyword evidence="2" id="KW-0677">Repeat</keyword>
<dbReference type="CDD" id="cd09414">
    <property type="entry name" value="LIM1_LIMPETin"/>
    <property type="match status" value="1"/>
</dbReference>
<reference evidence="8" key="1">
    <citation type="submission" date="2020-05" db="UniProtKB">
        <authorList>
            <consortium name="EnsemblMetazoa"/>
        </authorList>
    </citation>
    <scope>IDENTIFICATION</scope>
    <source>
        <strain evidence="8">Jacobina</strain>
    </source>
</reference>
<dbReference type="PROSITE" id="PS50023">
    <property type="entry name" value="LIM_DOMAIN_2"/>
    <property type="match status" value="1"/>
</dbReference>
<evidence type="ECO:0000256" key="3">
    <source>
        <dbReference type="ARBA" id="ARBA00022833"/>
    </source>
</evidence>
<evidence type="ECO:0000256" key="1">
    <source>
        <dbReference type="ARBA" id="ARBA00022723"/>
    </source>
</evidence>
<protein>
    <submittedName>
        <fullName evidence="8">Uncharacterized protein</fullName>
    </submittedName>
</protein>
<dbReference type="Pfam" id="PF06297">
    <property type="entry name" value="PET"/>
    <property type="match status" value="1"/>
</dbReference>
<dbReference type="Pfam" id="PF00412">
    <property type="entry name" value="LIM"/>
    <property type="match status" value="1"/>
</dbReference>
<dbReference type="PROSITE" id="PS00478">
    <property type="entry name" value="LIM_DOMAIN_1"/>
    <property type="match status" value="1"/>
</dbReference>
<evidence type="ECO:0000256" key="5">
    <source>
        <dbReference type="PROSITE-ProRule" id="PRU00125"/>
    </source>
</evidence>
<evidence type="ECO:0000256" key="4">
    <source>
        <dbReference type="ARBA" id="ARBA00023038"/>
    </source>
</evidence>
<dbReference type="SUPFAM" id="SSF57716">
    <property type="entry name" value="Glucocorticoid receptor-like (DNA-binding domain)"/>
    <property type="match status" value="1"/>
</dbReference>
<keyword evidence="4 5" id="KW-0440">LIM domain</keyword>
<dbReference type="InterPro" id="IPR047120">
    <property type="entry name" value="Pk/Esn/Tes"/>
</dbReference>
<sequence length="271" mass="31406">MLELQRHIDCPMWDALGSPLVPWPGMKYACFKVLQAYCKVFDQQELYDLIVRKTCQACKCPRDTHAVYHQQLTSVRDRLGFKSDSHTSKIDARQLGYTWAPPGLLTSAKVKKYFDLIPPEKVPKIASTGERYRDKQLAYQLPKQDLAMTYCKHVEPQHRSSYEDFVSARNEIALDIGFVKDAPNATKCVGCTESLKQGDLAVIAPKFRDSMMWHPRCFCCTACQELLVDLTYCVFDDKLYCERHYAEMLKPRCNACDEVSFFVHFLRWKIF</sequence>
<dbReference type="PANTHER" id="PTHR24211">
    <property type="entry name" value="LIM DOMAIN-CONTAINING PROTEIN"/>
    <property type="match status" value="1"/>
</dbReference>
<dbReference type="GO" id="GO:0008270">
    <property type="term" value="F:zinc ion binding"/>
    <property type="evidence" value="ECO:0007669"/>
    <property type="project" value="InterPro"/>
</dbReference>
<evidence type="ECO:0000313" key="8">
    <source>
        <dbReference type="EnsemblMetazoa" id="LLOJ002561-PA"/>
    </source>
</evidence>
<keyword evidence="3 5" id="KW-0862">Zinc</keyword>
<dbReference type="Proteomes" id="UP000092461">
    <property type="component" value="Unassembled WGS sequence"/>
</dbReference>
<keyword evidence="9" id="KW-1185">Reference proteome</keyword>
<dbReference type="InterPro" id="IPR010442">
    <property type="entry name" value="PET_domain"/>
</dbReference>
<dbReference type="VEuPathDB" id="VectorBase:LLONM1_000526"/>
<dbReference type="EnsemblMetazoa" id="LLOJ002561-RA">
    <property type="protein sequence ID" value="LLOJ002561-PA"/>
    <property type="gene ID" value="LLOJ002561"/>
</dbReference>
<evidence type="ECO:0000259" key="7">
    <source>
        <dbReference type="PROSITE" id="PS51303"/>
    </source>
</evidence>
<dbReference type="Gene3D" id="2.10.110.10">
    <property type="entry name" value="Cysteine Rich Protein"/>
    <property type="match status" value="1"/>
</dbReference>
<dbReference type="AlphaFoldDB" id="A0A1B0CDZ1"/>
<evidence type="ECO:0000256" key="2">
    <source>
        <dbReference type="ARBA" id="ARBA00022737"/>
    </source>
</evidence>
<dbReference type="EMBL" id="AJWK01008433">
    <property type="status" value="NOT_ANNOTATED_CDS"/>
    <property type="molecule type" value="Genomic_DNA"/>
</dbReference>
<evidence type="ECO:0000313" key="9">
    <source>
        <dbReference type="Proteomes" id="UP000092461"/>
    </source>
</evidence>
<organism evidence="8 9">
    <name type="scientific">Lutzomyia longipalpis</name>
    <name type="common">Sand fly</name>
    <dbReference type="NCBI Taxonomy" id="7200"/>
    <lineage>
        <taxon>Eukaryota</taxon>
        <taxon>Metazoa</taxon>
        <taxon>Ecdysozoa</taxon>
        <taxon>Arthropoda</taxon>
        <taxon>Hexapoda</taxon>
        <taxon>Insecta</taxon>
        <taxon>Pterygota</taxon>
        <taxon>Neoptera</taxon>
        <taxon>Endopterygota</taxon>
        <taxon>Diptera</taxon>
        <taxon>Nematocera</taxon>
        <taxon>Psychodoidea</taxon>
        <taxon>Psychodidae</taxon>
        <taxon>Lutzomyia</taxon>
        <taxon>Lutzomyia</taxon>
    </lineage>
</organism>
<dbReference type="PANTHER" id="PTHR24211:SF37">
    <property type="entry name" value="PROTEIN ESPINAS-LIKE PROTEIN"/>
    <property type="match status" value="1"/>
</dbReference>
<dbReference type="VEuPathDB" id="VectorBase:LLOJ002561"/>
<feature type="domain" description="LIM zinc-binding" evidence="6">
    <location>
        <begin position="186"/>
        <end position="251"/>
    </location>
</feature>
<dbReference type="PROSITE" id="PS51303">
    <property type="entry name" value="PET"/>
    <property type="match status" value="1"/>
</dbReference>
<keyword evidence="1 5" id="KW-0479">Metal-binding</keyword>
<feature type="domain" description="PET" evidence="7">
    <location>
        <begin position="78"/>
        <end position="187"/>
    </location>
</feature>
<dbReference type="InterPro" id="IPR001781">
    <property type="entry name" value="Znf_LIM"/>
</dbReference>
<dbReference type="SMART" id="SM00132">
    <property type="entry name" value="LIM"/>
    <property type="match status" value="1"/>
</dbReference>